<proteinExistence type="predicted"/>
<evidence type="ECO:0000313" key="2">
    <source>
        <dbReference type="Proteomes" id="UP000479000"/>
    </source>
</evidence>
<protein>
    <submittedName>
        <fullName evidence="1">Uncharacterized protein</fullName>
    </submittedName>
</protein>
<dbReference type="EMBL" id="CADCXU010023391">
    <property type="protein sequence ID" value="CAB0010884.1"/>
    <property type="molecule type" value="Genomic_DNA"/>
</dbReference>
<reference evidence="1 2" key="1">
    <citation type="submission" date="2020-02" db="EMBL/GenBank/DDBJ databases">
        <authorList>
            <person name="Ferguson B K."/>
        </authorList>
    </citation>
    <scope>NUCLEOTIDE SEQUENCE [LARGE SCALE GENOMIC DNA]</scope>
</reference>
<accession>A0A6H5H4S6</accession>
<dbReference type="AlphaFoldDB" id="A0A6H5H4S6"/>
<organism evidence="1 2">
    <name type="scientific">Nesidiocoris tenuis</name>
    <dbReference type="NCBI Taxonomy" id="355587"/>
    <lineage>
        <taxon>Eukaryota</taxon>
        <taxon>Metazoa</taxon>
        <taxon>Ecdysozoa</taxon>
        <taxon>Arthropoda</taxon>
        <taxon>Hexapoda</taxon>
        <taxon>Insecta</taxon>
        <taxon>Pterygota</taxon>
        <taxon>Neoptera</taxon>
        <taxon>Paraneoptera</taxon>
        <taxon>Hemiptera</taxon>
        <taxon>Heteroptera</taxon>
        <taxon>Panheteroptera</taxon>
        <taxon>Cimicomorpha</taxon>
        <taxon>Miridae</taxon>
        <taxon>Dicyphina</taxon>
        <taxon>Nesidiocoris</taxon>
    </lineage>
</organism>
<evidence type="ECO:0000313" key="1">
    <source>
        <dbReference type="EMBL" id="CAB0010884.1"/>
    </source>
</evidence>
<sequence>PKQCQDEWITSMQTGRDYNDNNIWSTRTIGKQKYGSGISVNALPNNSWTIGDQIEREAMKRAEK</sequence>
<gene>
    <name evidence="1" type="ORF">NTEN_LOCUS15877</name>
</gene>
<dbReference type="Proteomes" id="UP000479000">
    <property type="component" value="Unassembled WGS sequence"/>
</dbReference>
<keyword evidence="2" id="KW-1185">Reference proteome</keyword>
<feature type="non-terminal residue" evidence="1">
    <location>
        <position position="1"/>
    </location>
</feature>
<name>A0A6H5H4S6_9HEMI</name>